<name>A0AAX2QJ19_9HYPH</name>
<dbReference type="InterPro" id="IPR011006">
    <property type="entry name" value="CheY-like_superfamily"/>
</dbReference>
<dbReference type="GO" id="GO:0005829">
    <property type="term" value="C:cytosol"/>
    <property type="evidence" value="ECO:0007669"/>
    <property type="project" value="TreeGrafter"/>
</dbReference>
<comment type="caution">
    <text evidence="8">The sequence shown here is derived from an EMBL/GenBank/DDBJ whole genome shotgun (WGS) entry which is preliminary data.</text>
</comment>
<dbReference type="GO" id="GO:0032993">
    <property type="term" value="C:protein-DNA complex"/>
    <property type="evidence" value="ECO:0007669"/>
    <property type="project" value="TreeGrafter"/>
</dbReference>
<dbReference type="InterPro" id="IPR001867">
    <property type="entry name" value="OmpR/PhoB-type_DNA-bd"/>
</dbReference>
<dbReference type="Pfam" id="PF00486">
    <property type="entry name" value="Trans_reg_C"/>
    <property type="match status" value="1"/>
</dbReference>
<dbReference type="InterPro" id="IPR016032">
    <property type="entry name" value="Sig_transdc_resp-reg_C-effctor"/>
</dbReference>
<dbReference type="PROSITE" id="PS51755">
    <property type="entry name" value="OMPR_PHOB"/>
    <property type="match status" value="1"/>
</dbReference>
<evidence type="ECO:0000256" key="1">
    <source>
        <dbReference type="ARBA" id="ARBA00022553"/>
    </source>
</evidence>
<dbReference type="Proteomes" id="UP000295021">
    <property type="component" value="Unassembled WGS sequence"/>
</dbReference>
<evidence type="ECO:0000259" key="6">
    <source>
        <dbReference type="PROSITE" id="PS50110"/>
    </source>
</evidence>
<evidence type="ECO:0000256" key="5">
    <source>
        <dbReference type="PROSITE-ProRule" id="PRU01091"/>
    </source>
</evidence>
<organism evidence="8 9">
    <name type="scientific">Rhizobium laguerreae</name>
    <dbReference type="NCBI Taxonomy" id="1076926"/>
    <lineage>
        <taxon>Bacteria</taxon>
        <taxon>Pseudomonadati</taxon>
        <taxon>Pseudomonadota</taxon>
        <taxon>Alphaproteobacteria</taxon>
        <taxon>Hyphomicrobiales</taxon>
        <taxon>Rhizobiaceae</taxon>
        <taxon>Rhizobium/Agrobacterium group</taxon>
        <taxon>Rhizobium</taxon>
    </lineage>
</organism>
<dbReference type="GO" id="GO:0006355">
    <property type="term" value="P:regulation of DNA-templated transcription"/>
    <property type="evidence" value="ECO:0007669"/>
    <property type="project" value="InterPro"/>
</dbReference>
<accession>A0AAX2QJ19</accession>
<dbReference type="PANTHER" id="PTHR48111:SF40">
    <property type="entry name" value="PHOSPHATE REGULON TRANSCRIPTIONAL REGULATORY PROTEIN PHOB"/>
    <property type="match status" value="1"/>
</dbReference>
<dbReference type="InterPro" id="IPR001789">
    <property type="entry name" value="Sig_transdc_resp-reg_receiver"/>
</dbReference>
<protein>
    <submittedName>
        <fullName evidence="8">Two-component system phosphate regulon response regulator PhoB</fullName>
    </submittedName>
</protein>
<dbReference type="Gene3D" id="1.10.10.10">
    <property type="entry name" value="Winged helix-like DNA-binding domain superfamily/Winged helix DNA-binding domain"/>
    <property type="match status" value="1"/>
</dbReference>
<sequence>MSTAASSHRAELGSQARKKAIDMAPVILVCSQNAELYLLLAHILHGEGFKARLAASDADVADACTSAELSAVVLDCAGWPSDVAPLCALLKDSRLPVAALIGDDTRAQHLQLIKAGFDEGIARPLSPSKLLAFLHGTGPQSEASTLRNFAGAAEIVFGPHAVVVSGKRVALAPMEMRILRFLLERQGQISTREQLIEAVWRDPHAVESRTVDVHIGRLRKAFAGLRNLGIRTVYGAGYALEYHYH</sequence>
<reference evidence="8 9" key="1">
    <citation type="submission" date="2019-03" db="EMBL/GenBank/DDBJ databases">
        <title>Genomic Encyclopedia of Type Strains, Phase IV (KMG-V): Genome sequencing to study the core and pangenomes of soil and plant-associated prokaryotes.</title>
        <authorList>
            <person name="Whitman W."/>
        </authorList>
    </citation>
    <scope>NUCLEOTIDE SEQUENCE [LARGE SCALE GENOMIC DNA]</scope>
    <source>
        <strain evidence="8 9">FB403</strain>
    </source>
</reference>
<feature type="DNA-binding region" description="OmpR/PhoB-type" evidence="5">
    <location>
        <begin position="144"/>
        <end position="242"/>
    </location>
</feature>
<dbReference type="SUPFAM" id="SSF52172">
    <property type="entry name" value="CheY-like"/>
    <property type="match status" value="1"/>
</dbReference>
<evidence type="ECO:0000256" key="3">
    <source>
        <dbReference type="ARBA" id="ARBA00023125"/>
    </source>
</evidence>
<keyword evidence="2" id="KW-0902">Two-component regulatory system</keyword>
<evidence type="ECO:0000256" key="4">
    <source>
        <dbReference type="PROSITE-ProRule" id="PRU00169"/>
    </source>
</evidence>
<dbReference type="EMBL" id="SMBI01000009">
    <property type="protein sequence ID" value="TCU22204.1"/>
    <property type="molecule type" value="Genomic_DNA"/>
</dbReference>
<evidence type="ECO:0000313" key="9">
    <source>
        <dbReference type="Proteomes" id="UP000295021"/>
    </source>
</evidence>
<evidence type="ECO:0000313" key="8">
    <source>
        <dbReference type="EMBL" id="TCU22204.1"/>
    </source>
</evidence>
<keyword evidence="3 5" id="KW-0238">DNA-binding</keyword>
<dbReference type="Gene3D" id="3.40.50.2300">
    <property type="match status" value="1"/>
</dbReference>
<dbReference type="AlphaFoldDB" id="A0AAX2QJ19"/>
<dbReference type="SUPFAM" id="SSF46894">
    <property type="entry name" value="C-terminal effector domain of the bipartite response regulators"/>
    <property type="match status" value="1"/>
</dbReference>
<evidence type="ECO:0000259" key="7">
    <source>
        <dbReference type="PROSITE" id="PS51755"/>
    </source>
</evidence>
<dbReference type="InterPro" id="IPR039420">
    <property type="entry name" value="WalR-like"/>
</dbReference>
<dbReference type="PANTHER" id="PTHR48111">
    <property type="entry name" value="REGULATOR OF RPOS"/>
    <property type="match status" value="1"/>
</dbReference>
<keyword evidence="1 4" id="KW-0597">Phosphoprotein</keyword>
<dbReference type="CDD" id="cd00383">
    <property type="entry name" value="trans_reg_C"/>
    <property type="match status" value="1"/>
</dbReference>
<feature type="modified residue" description="4-aspartylphosphate" evidence="4">
    <location>
        <position position="75"/>
    </location>
</feature>
<dbReference type="InterPro" id="IPR036388">
    <property type="entry name" value="WH-like_DNA-bd_sf"/>
</dbReference>
<proteinExistence type="predicted"/>
<gene>
    <name evidence="8" type="ORF">EV131_109249</name>
</gene>
<dbReference type="GO" id="GO:0000156">
    <property type="term" value="F:phosphorelay response regulator activity"/>
    <property type="evidence" value="ECO:0007669"/>
    <property type="project" value="TreeGrafter"/>
</dbReference>
<evidence type="ECO:0000256" key="2">
    <source>
        <dbReference type="ARBA" id="ARBA00023012"/>
    </source>
</evidence>
<dbReference type="PROSITE" id="PS50110">
    <property type="entry name" value="RESPONSE_REGULATORY"/>
    <property type="match status" value="1"/>
</dbReference>
<dbReference type="GO" id="GO:0000976">
    <property type="term" value="F:transcription cis-regulatory region binding"/>
    <property type="evidence" value="ECO:0007669"/>
    <property type="project" value="TreeGrafter"/>
</dbReference>
<dbReference type="SMART" id="SM00862">
    <property type="entry name" value="Trans_reg_C"/>
    <property type="match status" value="1"/>
</dbReference>
<feature type="domain" description="Response regulatory" evidence="6">
    <location>
        <begin position="26"/>
        <end position="138"/>
    </location>
</feature>
<feature type="domain" description="OmpR/PhoB-type" evidence="7">
    <location>
        <begin position="144"/>
        <end position="242"/>
    </location>
</feature>